<proteinExistence type="predicted"/>
<dbReference type="EMBL" id="BPLR01021719">
    <property type="protein sequence ID" value="GIX92817.1"/>
    <property type="molecule type" value="Genomic_DNA"/>
</dbReference>
<keyword evidence="3" id="KW-1185">Reference proteome</keyword>
<organism evidence="2 3">
    <name type="scientific">Caerostris extrusa</name>
    <name type="common">Bark spider</name>
    <name type="synonym">Caerostris bankana</name>
    <dbReference type="NCBI Taxonomy" id="172846"/>
    <lineage>
        <taxon>Eukaryota</taxon>
        <taxon>Metazoa</taxon>
        <taxon>Ecdysozoa</taxon>
        <taxon>Arthropoda</taxon>
        <taxon>Chelicerata</taxon>
        <taxon>Arachnida</taxon>
        <taxon>Araneae</taxon>
        <taxon>Araneomorphae</taxon>
        <taxon>Entelegynae</taxon>
        <taxon>Araneoidea</taxon>
        <taxon>Araneidae</taxon>
        <taxon>Caerostris</taxon>
    </lineage>
</organism>
<name>A0AAV4PCG2_CAEEX</name>
<dbReference type="Proteomes" id="UP001054945">
    <property type="component" value="Unassembled WGS sequence"/>
</dbReference>
<accession>A0AAV4PCG2</accession>
<evidence type="ECO:0000256" key="1">
    <source>
        <dbReference type="SAM" id="MobiDB-lite"/>
    </source>
</evidence>
<reference evidence="2 3" key="1">
    <citation type="submission" date="2021-06" db="EMBL/GenBank/DDBJ databases">
        <title>Caerostris extrusa draft genome.</title>
        <authorList>
            <person name="Kono N."/>
            <person name="Arakawa K."/>
        </authorList>
    </citation>
    <scope>NUCLEOTIDE SEQUENCE [LARGE SCALE GENOMIC DNA]</scope>
</reference>
<evidence type="ECO:0000313" key="2">
    <source>
        <dbReference type="EMBL" id="GIX92817.1"/>
    </source>
</evidence>
<feature type="compositionally biased region" description="Basic and acidic residues" evidence="1">
    <location>
        <begin position="1"/>
        <end position="13"/>
    </location>
</feature>
<sequence>MDPQKKKDVEVKKSWMGVGEGDEAEEKNRSKGRGIEYGNELANNLFSFNSARHGRQHLYRFVDYVNTEADEKKENIKSVRPPPPPPSVAMATYFMLRESHKGGREQSRPYPVTLVQICKKGIARCIFNKA</sequence>
<gene>
    <name evidence="2" type="ORF">CEXT_23451</name>
</gene>
<evidence type="ECO:0000313" key="3">
    <source>
        <dbReference type="Proteomes" id="UP001054945"/>
    </source>
</evidence>
<dbReference type="AlphaFoldDB" id="A0AAV4PCG2"/>
<feature type="region of interest" description="Disordered" evidence="1">
    <location>
        <begin position="1"/>
        <end position="31"/>
    </location>
</feature>
<comment type="caution">
    <text evidence="2">The sequence shown here is derived from an EMBL/GenBank/DDBJ whole genome shotgun (WGS) entry which is preliminary data.</text>
</comment>
<protein>
    <submittedName>
        <fullName evidence="2">Uncharacterized protein</fullName>
    </submittedName>
</protein>